<evidence type="ECO:0000256" key="4">
    <source>
        <dbReference type="ARBA" id="ARBA00022989"/>
    </source>
</evidence>
<keyword evidence="3 6" id="KW-0812">Transmembrane</keyword>
<dbReference type="GO" id="GO:0016020">
    <property type="term" value="C:membrane"/>
    <property type="evidence" value="ECO:0007669"/>
    <property type="project" value="UniProtKB-SubCell"/>
</dbReference>
<proteinExistence type="inferred from homology"/>
<dbReference type="InterPro" id="IPR036259">
    <property type="entry name" value="MFS_trans_sf"/>
</dbReference>
<dbReference type="InterPro" id="IPR000109">
    <property type="entry name" value="POT_fam"/>
</dbReference>
<evidence type="ECO:0008006" key="9">
    <source>
        <dbReference type="Google" id="ProtNLM"/>
    </source>
</evidence>
<evidence type="ECO:0000256" key="1">
    <source>
        <dbReference type="ARBA" id="ARBA00004141"/>
    </source>
</evidence>
<evidence type="ECO:0000313" key="7">
    <source>
        <dbReference type="EMBL" id="KAH9290461.1"/>
    </source>
</evidence>
<dbReference type="Pfam" id="PF00854">
    <property type="entry name" value="PTR2"/>
    <property type="match status" value="1"/>
</dbReference>
<name>A0AA38C088_TAXCH</name>
<dbReference type="SUPFAM" id="SSF103473">
    <property type="entry name" value="MFS general substrate transporter"/>
    <property type="match status" value="1"/>
</dbReference>
<evidence type="ECO:0000256" key="6">
    <source>
        <dbReference type="SAM" id="Phobius"/>
    </source>
</evidence>
<evidence type="ECO:0000256" key="3">
    <source>
        <dbReference type="ARBA" id="ARBA00022692"/>
    </source>
</evidence>
<evidence type="ECO:0000313" key="8">
    <source>
        <dbReference type="Proteomes" id="UP000824469"/>
    </source>
</evidence>
<feature type="transmembrane region" description="Helical" evidence="6">
    <location>
        <begin position="79"/>
        <end position="99"/>
    </location>
</feature>
<protein>
    <recommendedName>
        <fullName evidence="9">Nitrate transporter</fullName>
    </recommendedName>
</protein>
<comment type="subcellular location">
    <subcellularLocation>
        <location evidence="1">Membrane</location>
        <topology evidence="1">Multi-pass membrane protein</topology>
    </subcellularLocation>
</comment>
<keyword evidence="4 6" id="KW-1133">Transmembrane helix</keyword>
<feature type="transmembrane region" description="Helical" evidence="6">
    <location>
        <begin position="229"/>
        <end position="249"/>
    </location>
</feature>
<reference evidence="7 8" key="1">
    <citation type="journal article" date="2021" name="Nat. Plants">
        <title>The Taxus genome provides insights into paclitaxel biosynthesis.</title>
        <authorList>
            <person name="Xiong X."/>
            <person name="Gou J."/>
            <person name="Liao Q."/>
            <person name="Li Y."/>
            <person name="Zhou Q."/>
            <person name="Bi G."/>
            <person name="Li C."/>
            <person name="Du R."/>
            <person name="Wang X."/>
            <person name="Sun T."/>
            <person name="Guo L."/>
            <person name="Liang H."/>
            <person name="Lu P."/>
            <person name="Wu Y."/>
            <person name="Zhang Z."/>
            <person name="Ro D.K."/>
            <person name="Shang Y."/>
            <person name="Huang S."/>
            <person name="Yan J."/>
        </authorList>
    </citation>
    <scope>NUCLEOTIDE SEQUENCE [LARGE SCALE GENOMIC DNA]</scope>
    <source>
        <strain evidence="7">Ta-2019</strain>
    </source>
</reference>
<comment type="similarity">
    <text evidence="2">Belongs to the major facilitator superfamily. Proton-dependent oligopeptide transporter (POT/PTR) (TC 2.A.17) family.</text>
</comment>
<dbReference type="OMA" id="LIIARWY"/>
<feature type="transmembrane region" description="Helical" evidence="6">
    <location>
        <begin position="187"/>
        <end position="209"/>
    </location>
</feature>
<evidence type="ECO:0000256" key="2">
    <source>
        <dbReference type="ARBA" id="ARBA00005982"/>
    </source>
</evidence>
<keyword evidence="8" id="KW-1185">Reference proteome</keyword>
<organism evidence="7 8">
    <name type="scientific">Taxus chinensis</name>
    <name type="common">Chinese yew</name>
    <name type="synonym">Taxus wallichiana var. chinensis</name>
    <dbReference type="NCBI Taxonomy" id="29808"/>
    <lineage>
        <taxon>Eukaryota</taxon>
        <taxon>Viridiplantae</taxon>
        <taxon>Streptophyta</taxon>
        <taxon>Embryophyta</taxon>
        <taxon>Tracheophyta</taxon>
        <taxon>Spermatophyta</taxon>
        <taxon>Pinopsida</taxon>
        <taxon>Pinidae</taxon>
        <taxon>Conifers II</taxon>
        <taxon>Cupressales</taxon>
        <taxon>Taxaceae</taxon>
        <taxon>Taxus</taxon>
    </lineage>
</organism>
<dbReference type="Gene3D" id="1.20.1250.20">
    <property type="entry name" value="MFS general substrate transporter like domains"/>
    <property type="match status" value="1"/>
</dbReference>
<dbReference type="Proteomes" id="UP000824469">
    <property type="component" value="Unassembled WGS sequence"/>
</dbReference>
<keyword evidence="5 6" id="KW-0472">Membrane</keyword>
<feature type="transmembrane region" description="Helical" evidence="6">
    <location>
        <begin position="120"/>
        <end position="137"/>
    </location>
</feature>
<comment type="caution">
    <text evidence="7">The sequence shown here is derived from an EMBL/GenBank/DDBJ whole genome shotgun (WGS) entry which is preliminary data.</text>
</comment>
<dbReference type="EMBL" id="JAHRHJ020003813">
    <property type="protein sequence ID" value="KAH9290461.1"/>
    <property type="molecule type" value="Genomic_DNA"/>
</dbReference>
<evidence type="ECO:0000256" key="5">
    <source>
        <dbReference type="ARBA" id="ARBA00023136"/>
    </source>
</evidence>
<sequence length="264" mass="29746">FLNKAAIKTSQDFPPEVQINPNPWRLCGVEQVEELKSILKTIPIWFSGIIPFIMTTQLTTFGVLQALTMDRHLGPHFQIPAASFMVFSLLSSSILLLIYDKAFVPFTVRKGIKITKLQRIGTGMTVYCVGLGVAIMVERKRQASIAPMSALWLIPQNVILGFGDPFQSVGRIEFFYGEFPETMRSTATSLVSVAAAVAYYFSSLLVNIIHKNSNWLSDDLNEERLDYFYALLCGLGALNIVYFITWAHWYKYKEKLNGIPNIST</sequence>
<dbReference type="PANTHER" id="PTHR11654">
    <property type="entry name" value="OLIGOPEPTIDE TRANSPORTER-RELATED"/>
    <property type="match status" value="1"/>
</dbReference>
<feature type="non-terminal residue" evidence="7">
    <location>
        <position position="1"/>
    </location>
</feature>
<gene>
    <name evidence="7" type="ORF">KI387_034578</name>
</gene>
<dbReference type="GO" id="GO:0022857">
    <property type="term" value="F:transmembrane transporter activity"/>
    <property type="evidence" value="ECO:0007669"/>
    <property type="project" value="InterPro"/>
</dbReference>
<feature type="transmembrane region" description="Helical" evidence="6">
    <location>
        <begin position="44"/>
        <end position="67"/>
    </location>
</feature>
<accession>A0AA38C088</accession>
<dbReference type="AlphaFoldDB" id="A0AA38C088"/>